<feature type="active site" description="Charge relay system" evidence="6">
    <location>
        <position position="250"/>
    </location>
</feature>
<comment type="similarity">
    <text evidence="1">Belongs to the peptidase S66 family.</text>
</comment>
<dbReference type="Pfam" id="PF17676">
    <property type="entry name" value="Peptidase_S66C"/>
    <property type="match status" value="1"/>
</dbReference>
<evidence type="ECO:0000256" key="1">
    <source>
        <dbReference type="ARBA" id="ARBA00010233"/>
    </source>
</evidence>
<accession>A0A212JSX7</accession>
<dbReference type="PIRSF" id="PIRSF028757">
    <property type="entry name" value="LD-carboxypeptidase"/>
    <property type="match status" value="1"/>
</dbReference>
<dbReference type="SUPFAM" id="SSF52317">
    <property type="entry name" value="Class I glutamine amidotransferase-like"/>
    <property type="match status" value="1"/>
</dbReference>
<reference evidence="9" key="1">
    <citation type="submission" date="2016-04" db="EMBL/GenBank/DDBJ databases">
        <authorList>
            <person name="Evans L.H."/>
            <person name="Alamgir A."/>
            <person name="Owens N."/>
            <person name="Weber N.D."/>
            <person name="Virtaneva K."/>
            <person name="Barbian K."/>
            <person name="Babar A."/>
            <person name="Rosenke K."/>
        </authorList>
    </citation>
    <scope>NUCLEOTIDE SEQUENCE</scope>
    <source>
        <strain evidence="9">86-2</strain>
    </source>
</reference>
<dbReference type="InterPro" id="IPR029062">
    <property type="entry name" value="Class_I_gatase-like"/>
</dbReference>
<evidence type="ECO:0000256" key="6">
    <source>
        <dbReference type="PIRSR" id="PIRSR028757-1"/>
    </source>
</evidence>
<dbReference type="PANTHER" id="PTHR30237">
    <property type="entry name" value="MURAMOYLTETRAPEPTIDE CARBOXYPEPTIDASE"/>
    <property type="match status" value="1"/>
</dbReference>
<dbReference type="InterPro" id="IPR027461">
    <property type="entry name" value="Carboxypeptidase_A_C_sf"/>
</dbReference>
<feature type="active site" description="Charge relay system" evidence="6">
    <location>
        <position position="323"/>
    </location>
</feature>
<keyword evidence="2" id="KW-0121">Carboxypeptidase</keyword>
<dbReference type="GO" id="GO:0004180">
    <property type="term" value="F:carboxypeptidase activity"/>
    <property type="evidence" value="ECO:0007669"/>
    <property type="project" value="UniProtKB-KW"/>
</dbReference>
<protein>
    <recommendedName>
        <fullName evidence="10">LD-carboxypeptidase</fullName>
    </recommendedName>
</protein>
<evidence type="ECO:0000259" key="7">
    <source>
        <dbReference type="Pfam" id="PF02016"/>
    </source>
</evidence>
<dbReference type="Gene3D" id="3.40.50.10740">
    <property type="entry name" value="Class I glutamine amidotransferase-like"/>
    <property type="match status" value="1"/>
</dbReference>
<dbReference type="InterPro" id="IPR040449">
    <property type="entry name" value="Peptidase_S66_N"/>
</dbReference>
<evidence type="ECO:0000259" key="8">
    <source>
        <dbReference type="Pfam" id="PF17676"/>
    </source>
</evidence>
<keyword evidence="4" id="KW-0378">Hydrolase</keyword>
<evidence type="ECO:0000313" key="9">
    <source>
        <dbReference type="EMBL" id="SBW02574.1"/>
    </source>
</evidence>
<dbReference type="GO" id="GO:0008236">
    <property type="term" value="F:serine-type peptidase activity"/>
    <property type="evidence" value="ECO:0007669"/>
    <property type="project" value="UniProtKB-KW"/>
</dbReference>
<dbReference type="EMBL" id="FLUL01000001">
    <property type="protein sequence ID" value="SBW02574.1"/>
    <property type="molecule type" value="Genomic_DNA"/>
</dbReference>
<dbReference type="PANTHER" id="PTHR30237:SF2">
    <property type="entry name" value="MUREIN TETRAPEPTIDE CARBOXYPEPTIDASE"/>
    <property type="match status" value="1"/>
</dbReference>
<dbReference type="InterPro" id="IPR040921">
    <property type="entry name" value="Peptidase_S66C"/>
</dbReference>
<evidence type="ECO:0000256" key="2">
    <source>
        <dbReference type="ARBA" id="ARBA00022645"/>
    </source>
</evidence>
<gene>
    <name evidence="9" type="ORF">KL86DYS2_12281</name>
</gene>
<dbReference type="InterPro" id="IPR003507">
    <property type="entry name" value="S66_fam"/>
</dbReference>
<dbReference type="SUPFAM" id="SSF141986">
    <property type="entry name" value="LD-carboxypeptidase A C-terminal domain-like"/>
    <property type="match status" value="1"/>
</dbReference>
<dbReference type="GO" id="GO:0006508">
    <property type="term" value="P:proteolysis"/>
    <property type="evidence" value="ECO:0007669"/>
    <property type="project" value="UniProtKB-KW"/>
</dbReference>
<keyword evidence="3" id="KW-0645">Protease</keyword>
<dbReference type="AlphaFoldDB" id="A0A212JSX7"/>
<keyword evidence="5" id="KW-0720">Serine protease</keyword>
<feature type="domain" description="LD-carboxypeptidase N-terminal" evidence="7">
    <location>
        <begin position="48"/>
        <end position="164"/>
    </location>
</feature>
<evidence type="ECO:0000256" key="3">
    <source>
        <dbReference type="ARBA" id="ARBA00022670"/>
    </source>
</evidence>
<evidence type="ECO:0000256" key="4">
    <source>
        <dbReference type="ARBA" id="ARBA00022801"/>
    </source>
</evidence>
<dbReference type="Pfam" id="PF02016">
    <property type="entry name" value="Peptidase_S66"/>
    <property type="match status" value="1"/>
</dbReference>
<feature type="domain" description="LD-carboxypeptidase C-terminal" evidence="8">
    <location>
        <begin position="219"/>
        <end position="338"/>
    </location>
</feature>
<dbReference type="Gene3D" id="3.50.30.60">
    <property type="entry name" value="LD-carboxypeptidase A C-terminal domain-like"/>
    <property type="match status" value="1"/>
</dbReference>
<evidence type="ECO:0008006" key="10">
    <source>
        <dbReference type="Google" id="ProtNLM"/>
    </source>
</evidence>
<sequence>MNRRSFLNVGIGLSLVSLLPNKLAARNEAYKATNKVIKPARLNLGDKIGLMAPAWLLSESGLQSSIENIRQLGFEPVYSEKILDQYGYFSGTDKERAEEFNNMIKNPEIKGIIFAAGGYGCARILDMVDYSLIKKNPKLIMGFSDDTALINSIYKKTGLITFHGPVAKLLDNDYSRKQFKDIAVNPTDKYTIVSAPEDILKAEEEKIYERYTINHGKAKGELTGGNLTLICSMIGTLYQIDLKNKIVMIEDVGEEPYRIDRMLTQLIATGELTKAAGIAIGVNKDCDKSEKSTAPNSFTLREVIEDRIKPLNIPAVHGLSFGHIDNNFTFPIGIKAELDATNMTVKLLERSVI</sequence>
<name>A0A212JSX7_9BACT</name>
<dbReference type="CDD" id="cd07025">
    <property type="entry name" value="Peptidase_S66"/>
    <property type="match status" value="1"/>
</dbReference>
<evidence type="ECO:0000256" key="5">
    <source>
        <dbReference type="ARBA" id="ARBA00022825"/>
    </source>
</evidence>
<dbReference type="InterPro" id="IPR027478">
    <property type="entry name" value="LdcA_N"/>
</dbReference>
<dbReference type="RefSeq" id="WP_296949877.1">
    <property type="nucleotide sequence ID" value="NZ_LT599021.1"/>
</dbReference>
<organism evidence="9">
    <name type="scientific">uncultured Dysgonomonas sp</name>
    <dbReference type="NCBI Taxonomy" id="206096"/>
    <lineage>
        <taxon>Bacteria</taxon>
        <taxon>Pseudomonadati</taxon>
        <taxon>Bacteroidota</taxon>
        <taxon>Bacteroidia</taxon>
        <taxon>Bacteroidales</taxon>
        <taxon>Dysgonomonadaceae</taxon>
        <taxon>Dysgonomonas</taxon>
        <taxon>environmental samples</taxon>
    </lineage>
</organism>
<proteinExistence type="inferred from homology"/>
<feature type="active site" description="Nucleophile" evidence="6">
    <location>
        <position position="144"/>
    </location>
</feature>